<proteinExistence type="predicted"/>
<dbReference type="PROSITE" id="PS51318">
    <property type="entry name" value="TAT"/>
    <property type="match status" value="1"/>
</dbReference>
<accession>A0A562T697</accession>
<dbReference type="RefSeq" id="WP_145714627.1">
    <property type="nucleotide sequence ID" value="NZ_BAAAFY010000001.1"/>
</dbReference>
<dbReference type="InterPro" id="IPR006311">
    <property type="entry name" value="TAT_signal"/>
</dbReference>
<evidence type="ECO:0000313" key="1">
    <source>
        <dbReference type="EMBL" id="TWI88798.1"/>
    </source>
</evidence>
<name>A0A562T697_CHIJA</name>
<dbReference type="EMBL" id="VLLG01000003">
    <property type="protein sequence ID" value="TWI88798.1"/>
    <property type="molecule type" value="Genomic_DNA"/>
</dbReference>
<organism evidence="1 2">
    <name type="scientific">Chitinophaga japonensis</name>
    <name type="common">Flexibacter japonensis</name>
    <dbReference type="NCBI Taxonomy" id="104662"/>
    <lineage>
        <taxon>Bacteria</taxon>
        <taxon>Pseudomonadati</taxon>
        <taxon>Bacteroidota</taxon>
        <taxon>Chitinophagia</taxon>
        <taxon>Chitinophagales</taxon>
        <taxon>Chitinophagaceae</taxon>
        <taxon>Chitinophaga</taxon>
    </lineage>
</organism>
<evidence type="ECO:0000313" key="2">
    <source>
        <dbReference type="Proteomes" id="UP000316778"/>
    </source>
</evidence>
<gene>
    <name evidence="1" type="ORF">LX66_2884</name>
</gene>
<dbReference type="Pfam" id="PF13618">
    <property type="entry name" value="Gluconate_2-dh3"/>
    <property type="match status" value="1"/>
</dbReference>
<keyword evidence="2" id="KW-1185">Reference proteome</keyword>
<protein>
    <submittedName>
        <fullName evidence="1">Gluconate 2-dehydrogenase subunit 3-like protein</fullName>
    </submittedName>
</protein>
<dbReference type="OrthoDB" id="6385145at2"/>
<sequence length="175" mass="19238">MHVNRRSAIRQLLIISAGAALLPACVNDKKPAAAAYNNLDISVDDEAMLAAIAGTLIPATDTPGAREVDAHAFALRMLNDCYKKEDRERFVSGLQQFRDGVRKKYNKSYAACTSVEQEAIITAAAARQDAGDDAAYFYNTFKRLTIQGYTSSEYYLTKVEVYKLVPGKYISSVPV</sequence>
<comment type="caution">
    <text evidence="1">The sequence shown here is derived from an EMBL/GenBank/DDBJ whole genome shotgun (WGS) entry which is preliminary data.</text>
</comment>
<dbReference type="Proteomes" id="UP000316778">
    <property type="component" value="Unassembled WGS sequence"/>
</dbReference>
<dbReference type="InterPro" id="IPR027056">
    <property type="entry name" value="Gluconate_2DH_su3"/>
</dbReference>
<dbReference type="AlphaFoldDB" id="A0A562T697"/>
<reference evidence="1 2" key="1">
    <citation type="journal article" date="2013" name="Stand. Genomic Sci.">
        <title>Genomic Encyclopedia of Type Strains, Phase I: The one thousand microbial genomes (KMG-I) project.</title>
        <authorList>
            <person name="Kyrpides N.C."/>
            <person name="Woyke T."/>
            <person name="Eisen J.A."/>
            <person name="Garrity G."/>
            <person name="Lilburn T.G."/>
            <person name="Beck B.J."/>
            <person name="Whitman W.B."/>
            <person name="Hugenholtz P."/>
            <person name="Klenk H.P."/>
        </authorList>
    </citation>
    <scope>NUCLEOTIDE SEQUENCE [LARGE SCALE GENOMIC DNA]</scope>
    <source>
        <strain evidence="1 2">DSM 13484</strain>
    </source>
</reference>